<sequence>MTTPPHVSRPRPDRPAIGGAFATFDQAGGRIGSGLRGSGQGGIGRCAR</sequence>
<proteinExistence type="predicted"/>
<dbReference type="GO" id="GO:0016779">
    <property type="term" value="F:nucleotidyltransferase activity"/>
    <property type="evidence" value="ECO:0007669"/>
    <property type="project" value="UniProtKB-KW"/>
</dbReference>
<organism evidence="2 3">
    <name type="scientific">Streptomyces spiramenti</name>
    <dbReference type="NCBI Taxonomy" id="2720606"/>
    <lineage>
        <taxon>Bacteria</taxon>
        <taxon>Bacillati</taxon>
        <taxon>Actinomycetota</taxon>
        <taxon>Actinomycetes</taxon>
        <taxon>Kitasatosporales</taxon>
        <taxon>Streptomycetaceae</taxon>
        <taxon>Streptomyces</taxon>
    </lineage>
</organism>
<dbReference type="Proteomes" id="UP000746503">
    <property type="component" value="Unassembled WGS sequence"/>
</dbReference>
<evidence type="ECO:0000313" key="3">
    <source>
        <dbReference type="Proteomes" id="UP000746503"/>
    </source>
</evidence>
<keyword evidence="3" id="KW-1185">Reference proteome</keyword>
<keyword evidence="2" id="KW-0808">Transferase</keyword>
<keyword evidence="2" id="KW-0548">Nucleotidyltransferase</keyword>
<name>A0ABX1AD90_9ACTN</name>
<feature type="region of interest" description="Disordered" evidence="1">
    <location>
        <begin position="25"/>
        <end position="48"/>
    </location>
</feature>
<accession>A0ABX1AD90</accession>
<reference evidence="2 3" key="1">
    <citation type="submission" date="2020-03" db="EMBL/GenBank/DDBJ databases">
        <title>Draft genome of Streptomyces sp. ventii, isolated from the Axial Seamount in the Pacific Ocean, and resequencing of the two type strains Streptomyces lonarensis strain NCL 716 and Streptomyces bohaiensis strain 11A07.</title>
        <authorList>
            <person name="Loughran R.M."/>
            <person name="Pfannmuller K.M."/>
            <person name="Wasson B.J."/>
            <person name="Deadmond M.C."/>
            <person name="Paddock B.E."/>
            <person name="Koyack M.J."/>
            <person name="Gallegos D.A."/>
            <person name="Mitchell E.A."/>
            <person name="Ushijima B."/>
            <person name="Saw J.H."/>
            <person name="Mcphail K.L."/>
            <person name="Videau P."/>
        </authorList>
    </citation>
    <scope>NUCLEOTIDE SEQUENCE [LARGE SCALE GENOMIC DNA]</scope>
    <source>
        <strain evidence="3">5675061</strain>
    </source>
</reference>
<dbReference type="RefSeq" id="WP_167931608.1">
    <property type="nucleotide sequence ID" value="NZ_JAAVJB010000007.1"/>
</dbReference>
<evidence type="ECO:0000256" key="1">
    <source>
        <dbReference type="SAM" id="MobiDB-lite"/>
    </source>
</evidence>
<comment type="caution">
    <text evidence="2">The sequence shown here is derived from an EMBL/GenBank/DDBJ whole genome shotgun (WGS) entry which is preliminary data.</text>
</comment>
<dbReference type="EMBL" id="JAAVJB010000007">
    <property type="protein sequence ID" value="NJP65084.1"/>
    <property type="molecule type" value="Genomic_DNA"/>
</dbReference>
<protein>
    <submittedName>
        <fullName evidence="2">Sulfate adenylyltransferase</fullName>
    </submittedName>
</protein>
<evidence type="ECO:0000313" key="2">
    <source>
        <dbReference type="EMBL" id="NJP65084.1"/>
    </source>
</evidence>
<gene>
    <name evidence="2" type="ORF">HCJ92_01980</name>
</gene>
<feature type="region of interest" description="Disordered" evidence="1">
    <location>
        <begin position="1"/>
        <end position="20"/>
    </location>
</feature>
<feature type="compositionally biased region" description="Gly residues" evidence="1">
    <location>
        <begin position="29"/>
        <end position="48"/>
    </location>
</feature>